<dbReference type="RefSeq" id="WP_070235739.1">
    <property type="nucleotide sequence ID" value="NZ_CP017478.1"/>
</dbReference>
<gene>
    <name evidence="1" type="ORF">LPB138_02535</name>
</gene>
<evidence type="ECO:0008006" key="3">
    <source>
        <dbReference type="Google" id="ProtNLM"/>
    </source>
</evidence>
<dbReference type="AlphaFoldDB" id="A0A1D8P4X2"/>
<dbReference type="KEGG" id="lul:LPB138_02535"/>
<evidence type="ECO:0000313" key="2">
    <source>
        <dbReference type="Proteomes" id="UP000176050"/>
    </source>
</evidence>
<name>A0A1D8P4X2_9FLAO</name>
<keyword evidence="2" id="KW-1185">Reference proteome</keyword>
<reference evidence="1 2" key="1">
    <citation type="submission" date="2016-10" db="EMBL/GenBank/DDBJ databases">
        <title>Lutibacter sp. LPB0138, isolated from marine gastropod.</title>
        <authorList>
            <person name="Kim E."/>
            <person name="Yi H."/>
        </authorList>
    </citation>
    <scope>NUCLEOTIDE SEQUENCE [LARGE SCALE GENOMIC DNA]</scope>
    <source>
        <strain evidence="1 2">LPB0138</strain>
    </source>
</reference>
<evidence type="ECO:0000313" key="1">
    <source>
        <dbReference type="EMBL" id="AOW19623.1"/>
    </source>
</evidence>
<dbReference type="EMBL" id="CP017478">
    <property type="protein sequence ID" value="AOW19623.1"/>
    <property type="molecule type" value="Genomic_DNA"/>
</dbReference>
<dbReference type="Proteomes" id="UP000176050">
    <property type="component" value="Chromosome"/>
</dbReference>
<protein>
    <recommendedName>
        <fullName evidence="3">Lipocalin-like domain-containing protein</fullName>
    </recommendedName>
</protein>
<proteinExistence type="predicted"/>
<dbReference type="STRING" id="1850246.LPB138_02535"/>
<sequence>MKLKIIIASLLLFSLSKIPTDLKTDLIGTWEDSRLKITYEFRENGSVFFNQNDTGVFVQEYIIDDSKSPIWIDFQIQGMKIPGLLKVIDENTIWIEQFPPYPNHPTKFSEDETMASMHILKRK</sequence>
<organism evidence="1 2">
    <name type="scientific">Urechidicola croceus</name>
    <dbReference type="NCBI Taxonomy" id="1850246"/>
    <lineage>
        <taxon>Bacteria</taxon>
        <taxon>Pseudomonadati</taxon>
        <taxon>Bacteroidota</taxon>
        <taxon>Flavobacteriia</taxon>
        <taxon>Flavobacteriales</taxon>
        <taxon>Flavobacteriaceae</taxon>
        <taxon>Urechidicola</taxon>
    </lineage>
</organism>
<accession>A0A1D8P4X2</accession>